<keyword evidence="6 8" id="KW-0067">ATP-binding</keyword>
<dbReference type="Gene3D" id="3.30.420.40">
    <property type="match status" value="2"/>
</dbReference>
<dbReference type="InterPro" id="IPR018484">
    <property type="entry name" value="FGGY_N"/>
</dbReference>
<keyword evidence="7 8" id="KW-0119">Carbohydrate metabolism</keyword>
<evidence type="ECO:0000313" key="15">
    <source>
        <dbReference type="Proteomes" id="UP001596189"/>
    </source>
</evidence>
<dbReference type="HAMAP" id="MF_02220">
    <property type="entry name" value="XylB"/>
    <property type="match status" value="1"/>
</dbReference>
<feature type="domain" description="Carbohydrate kinase FGGY N-terminal" evidence="12">
    <location>
        <begin position="9"/>
        <end position="224"/>
    </location>
</feature>
<dbReference type="PANTHER" id="PTHR43095">
    <property type="entry name" value="SUGAR KINASE"/>
    <property type="match status" value="1"/>
</dbReference>
<keyword evidence="4 8" id="KW-0547">Nucleotide-binding</keyword>
<dbReference type="PIRSF" id="PIRSF000538">
    <property type="entry name" value="GlpK"/>
    <property type="match status" value="1"/>
</dbReference>
<dbReference type="SUPFAM" id="SSF53067">
    <property type="entry name" value="Actin-like ATPase domain"/>
    <property type="match status" value="2"/>
</dbReference>
<dbReference type="InterPro" id="IPR018485">
    <property type="entry name" value="FGGY_C"/>
</dbReference>
<dbReference type="InterPro" id="IPR006000">
    <property type="entry name" value="Xylulokinase"/>
</dbReference>
<evidence type="ECO:0000256" key="7">
    <source>
        <dbReference type="ARBA" id="ARBA00023277"/>
    </source>
</evidence>
<dbReference type="RefSeq" id="WP_345716599.1">
    <property type="nucleotide sequence ID" value="NZ_BAABFP010000005.1"/>
</dbReference>
<organism evidence="14 15">
    <name type="scientific">Angustibacter luteus</name>
    <dbReference type="NCBI Taxonomy" id="658456"/>
    <lineage>
        <taxon>Bacteria</taxon>
        <taxon>Bacillati</taxon>
        <taxon>Actinomycetota</taxon>
        <taxon>Actinomycetes</taxon>
        <taxon>Kineosporiales</taxon>
        <taxon>Kineosporiaceae</taxon>
    </lineage>
</organism>
<accession>A0ABW1J8Z3</accession>
<dbReference type="InterPro" id="IPR050406">
    <property type="entry name" value="FGGY_Carb_Kinase"/>
</dbReference>
<dbReference type="Pfam" id="PF00370">
    <property type="entry name" value="FGGY_N"/>
    <property type="match status" value="1"/>
</dbReference>
<dbReference type="NCBIfam" id="TIGR01312">
    <property type="entry name" value="XylB"/>
    <property type="match status" value="1"/>
</dbReference>
<feature type="active site" description="Proton acceptor" evidence="8">
    <location>
        <position position="227"/>
    </location>
</feature>
<evidence type="ECO:0000256" key="5">
    <source>
        <dbReference type="ARBA" id="ARBA00022777"/>
    </source>
</evidence>
<dbReference type="InterPro" id="IPR043129">
    <property type="entry name" value="ATPase_NBD"/>
</dbReference>
<name>A0ABW1J8Z3_9ACTN</name>
<keyword evidence="15" id="KW-1185">Reference proteome</keyword>
<evidence type="ECO:0000256" key="1">
    <source>
        <dbReference type="ARBA" id="ARBA00009156"/>
    </source>
</evidence>
<dbReference type="PANTHER" id="PTHR43095:SF5">
    <property type="entry name" value="XYLULOSE KINASE"/>
    <property type="match status" value="1"/>
</dbReference>
<dbReference type="PROSITE" id="PS00445">
    <property type="entry name" value="FGGY_KINASES_2"/>
    <property type="match status" value="1"/>
</dbReference>
<evidence type="ECO:0000256" key="6">
    <source>
        <dbReference type="ARBA" id="ARBA00022840"/>
    </source>
</evidence>
<dbReference type="EC" id="2.7.1.17" evidence="8 10"/>
<evidence type="ECO:0000256" key="9">
    <source>
        <dbReference type="RuleBase" id="RU003733"/>
    </source>
</evidence>
<feature type="binding site" evidence="8">
    <location>
        <begin position="74"/>
        <end position="75"/>
    </location>
    <ligand>
        <name>substrate</name>
    </ligand>
</feature>
<keyword evidence="5 8" id="KW-0418">Kinase</keyword>
<proteinExistence type="inferred from homology"/>
<comment type="similarity">
    <text evidence="1 8 9">Belongs to the FGGY kinase family.</text>
</comment>
<dbReference type="EMBL" id="JBHSRD010000002">
    <property type="protein sequence ID" value="MFC6005721.1"/>
    <property type="molecule type" value="Genomic_DNA"/>
</dbReference>
<dbReference type="InterPro" id="IPR018483">
    <property type="entry name" value="Carb_kinase_FGGY_CS"/>
</dbReference>
<keyword evidence="2 8" id="KW-0859">Xylose metabolism</keyword>
<sequence length="467" mass="47959">MTTTSDDLVLGIDSSTQSVKALLVRAADGSLVDERTTAHPDGTEVDPRAWLEALDAVTADLLPRAAAVAVGAQQHGMVALDATETAVHPALLWNDVRSADAAGQLIQEWGGPQATADAVGSLLVASFTATKLRWLRDFEPERAERVRRVLLPHDLLTWHLGGRADDPTTDRGDASGTGYFSPADDAWRPDLAADALGHEFALPRVAAPAEVVGRTSTGALVAPGTGDNMAAALGLGLRPGDVAVSIGTSGVASAVAGAACADPSGEVAGFCDATGAFLPLVCTLNAARVLDTTARLLGTDHEGLASLALSAPAGAGGLTLLPYLDGERTPNRPDAHGTLHGLTTATGPEHLARAAVEGLLCSLADAVDRLVEVTGLEVGRIVLVGGGARSQAVRELAPAVFGRSVVVPGDAQYVALGAARQAAWALSGADTAPAWSLPDPLTFDAEPTPHVREAYARLRDRTDDWSS</sequence>
<evidence type="ECO:0000256" key="2">
    <source>
        <dbReference type="ARBA" id="ARBA00022629"/>
    </source>
</evidence>
<dbReference type="GO" id="GO:0004856">
    <property type="term" value="F:D-xylulokinase activity"/>
    <property type="evidence" value="ECO:0007669"/>
    <property type="project" value="UniProtKB-EC"/>
</dbReference>
<feature type="site" description="Important for activity" evidence="8">
    <location>
        <position position="13"/>
    </location>
</feature>
<gene>
    <name evidence="8 10 14" type="primary">xylB</name>
    <name evidence="14" type="ORF">ACFQDO_01135</name>
</gene>
<evidence type="ECO:0000256" key="11">
    <source>
        <dbReference type="SAM" id="MobiDB-lite"/>
    </source>
</evidence>
<comment type="function">
    <text evidence="8">Catalyzes the phosphorylation of D-xylulose to D-xylulose 5-phosphate.</text>
</comment>
<dbReference type="Pfam" id="PF02782">
    <property type="entry name" value="FGGY_C"/>
    <property type="match status" value="1"/>
</dbReference>
<evidence type="ECO:0000256" key="3">
    <source>
        <dbReference type="ARBA" id="ARBA00022679"/>
    </source>
</evidence>
<evidence type="ECO:0000259" key="13">
    <source>
        <dbReference type="Pfam" id="PF02782"/>
    </source>
</evidence>
<dbReference type="InterPro" id="IPR000577">
    <property type="entry name" value="Carb_kinase_FGGY"/>
</dbReference>
<protein>
    <recommendedName>
        <fullName evidence="8 10">Xylulose kinase</fullName>
        <shortName evidence="8 10">Xylulokinase</shortName>
        <ecNumber evidence="8 10">2.7.1.17</ecNumber>
    </recommendedName>
</protein>
<reference evidence="15" key="1">
    <citation type="journal article" date="2019" name="Int. J. Syst. Evol. Microbiol.">
        <title>The Global Catalogue of Microorganisms (GCM) 10K type strain sequencing project: providing services to taxonomists for standard genome sequencing and annotation.</title>
        <authorList>
            <consortium name="The Broad Institute Genomics Platform"/>
            <consortium name="The Broad Institute Genome Sequencing Center for Infectious Disease"/>
            <person name="Wu L."/>
            <person name="Ma J."/>
        </authorList>
    </citation>
    <scope>NUCLEOTIDE SEQUENCE [LARGE SCALE GENOMIC DNA]</scope>
    <source>
        <strain evidence="15">KACC 14249</strain>
    </source>
</reference>
<dbReference type="Proteomes" id="UP001596189">
    <property type="component" value="Unassembled WGS sequence"/>
</dbReference>
<evidence type="ECO:0000313" key="14">
    <source>
        <dbReference type="EMBL" id="MFC6005721.1"/>
    </source>
</evidence>
<feature type="region of interest" description="Disordered" evidence="11">
    <location>
        <begin position="161"/>
        <end position="181"/>
    </location>
</feature>
<comment type="caution">
    <text evidence="14">The sequence shown here is derived from an EMBL/GenBank/DDBJ whole genome shotgun (WGS) entry which is preliminary data.</text>
</comment>
<comment type="catalytic activity">
    <reaction evidence="8 10">
        <text>D-xylulose + ATP = D-xylulose 5-phosphate + ADP + H(+)</text>
        <dbReference type="Rhea" id="RHEA:10964"/>
        <dbReference type="ChEBI" id="CHEBI:15378"/>
        <dbReference type="ChEBI" id="CHEBI:17140"/>
        <dbReference type="ChEBI" id="CHEBI:30616"/>
        <dbReference type="ChEBI" id="CHEBI:57737"/>
        <dbReference type="ChEBI" id="CHEBI:456216"/>
        <dbReference type="EC" id="2.7.1.17"/>
    </reaction>
</comment>
<evidence type="ECO:0000256" key="4">
    <source>
        <dbReference type="ARBA" id="ARBA00022741"/>
    </source>
</evidence>
<feature type="domain" description="Carbohydrate kinase FGGY C-terminal" evidence="13">
    <location>
        <begin position="251"/>
        <end position="426"/>
    </location>
</feature>
<evidence type="ECO:0000259" key="12">
    <source>
        <dbReference type="Pfam" id="PF00370"/>
    </source>
</evidence>
<evidence type="ECO:0000256" key="10">
    <source>
        <dbReference type="RuleBase" id="RU364073"/>
    </source>
</evidence>
<evidence type="ECO:0000256" key="8">
    <source>
        <dbReference type="HAMAP-Rule" id="MF_02220"/>
    </source>
</evidence>
<feature type="compositionally biased region" description="Basic and acidic residues" evidence="11">
    <location>
        <begin position="162"/>
        <end position="173"/>
    </location>
</feature>
<keyword evidence="3 8" id="KW-0808">Transferase</keyword>